<proteinExistence type="predicted"/>
<evidence type="ECO:0000313" key="2">
    <source>
        <dbReference type="Proteomes" id="UP001153069"/>
    </source>
</evidence>
<reference evidence="1" key="1">
    <citation type="submission" date="2020-06" db="EMBL/GenBank/DDBJ databases">
        <authorList>
            <consortium name="Plant Systems Biology data submission"/>
        </authorList>
    </citation>
    <scope>NUCLEOTIDE SEQUENCE</scope>
    <source>
        <strain evidence="1">D6</strain>
    </source>
</reference>
<protein>
    <submittedName>
        <fullName evidence="1">Uncharacterized protein</fullName>
    </submittedName>
</protein>
<keyword evidence="2" id="KW-1185">Reference proteome</keyword>
<dbReference type="Proteomes" id="UP001153069">
    <property type="component" value="Unassembled WGS sequence"/>
</dbReference>
<evidence type="ECO:0000313" key="1">
    <source>
        <dbReference type="EMBL" id="CAB9522319.1"/>
    </source>
</evidence>
<accession>A0A9N8ENM0</accession>
<comment type="caution">
    <text evidence="1">The sequence shown here is derived from an EMBL/GenBank/DDBJ whole genome shotgun (WGS) entry which is preliminary data.</text>
</comment>
<dbReference type="EMBL" id="CAICTM010001288">
    <property type="protein sequence ID" value="CAB9522319.1"/>
    <property type="molecule type" value="Genomic_DNA"/>
</dbReference>
<name>A0A9N8ENM0_9STRA</name>
<gene>
    <name evidence="1" type="ORF">SEMRO_1290_G259790.1</name>
</gene>
<organism evidence="1 2">
    <name type="scientific">Seminavis robusta</name>
    <dbReference type="NCBI Taxonomy" id="568900"/>
    <lineage>
        <taxon>Eukaryota</taxon>
        <taxon>Sar</taxon>
        <taxon>Stramenopiles</taxon>
        <taxon>Ochrophyta</taxon>
        <taxon>Bacillariophyta</taxon>
        <taxon>Bacillariophyceae</taxon>
        <taxon>Bacillariophycidae</taxon>
        <taxon>Naviculales</taxon>
        <taxon>Naviculaceae</taxon>
        <taxon>Seminavis</taxon>
    </lineage>
</organism>
<sequence length="147" mass="17008">MAAPLMTTIDASIFCDEVLSFLHASDIVTLAEEIQEISIKFRLQRHFCAVHGQRLEALSKKRKRLVDSSNSNSNIEWREEDAASNDEVEAYYQHDRCFREWCTKNPVLQPESCTDCRSAQKGLERCVHCDEFVPWSKMRECQCCQVS</sequence>
<dbReference type="AlphaFoldDB" id="A0A9N8ENM0"/>